<evidence type="ECO:0000313" key="3">
    <source>
        <dbReference type="Proteomes" id="UP001244207"/>
    </source>
</evidence>
<comment type="caution">
    <text evidence="2">The sequence shown here is derived from an EMBL/GenBank/DDBJ whole genome shotgun (WGS) entry which is preliminary data.</text>
</comment>
<evidence type="ECO:0000313" key="2">
    <source>
        <dbReference type="EMBL" id="KAK1718073.1"/>
    </source>
</evidence>
<dbReference type="GeneID" id="85398527"/>
<keyword evidence="3" id="KW-1185">Reference proteome</keyword>
<dbReference type="Proteomes" id="UP001244207">
    <property type="component" value="Unassembled WGS sequence"/>
</dbReference>
<dbReference type="AlphaFoldDB" id="A0AAD8XDT0"/>
<organism evidence="2 3">
    <name type="scientific">Glomerella acutata</name>
    <name type="common">Colletotrichum acutatum</name>
    <dbReference type="NCBI Taxonomy" id="27357"/>
    <lineage>
        <taxon>Eukaryota</taxon>
        <taxon>Fungi</taxon>
        <taxon>Dikarya</taxon>
        <taxon>Ascomycota</taxon>
        <taxon>Pezizomycotina</taxon>
        <taxon>Sordariomycetes</taxon>
        <taxon>Hypocreomycetidae</taxon>
        <taxon>Glomerellales</taxon>
        <taxon>Glomerellaceae</taxon>
        <taxon>Colletotrichum</taxon>
        <taxon>Colletotrichum acutatum species complex</taxon>
    </lineage>
</organism>
<reference evidence="2" key="1">
    <citation type="submission" date="2021-12" db="EMBL/GenBank/DDBJ databases">
        <title>Comparative genomics, transcriptomics and evolutionary studies reveal genomic signatures of adaptation to plant cell wall in hemibiotrophic fungi.</title>
        <authorList>
            <consortium name="DOE Joint Genome Institute"/>
            <person name="Baroncelli R."/>
            <person name="Diaz J.F."/>
            <person name="Benocci T."/>
            <person name="Peng M."/>
            <person name="Battaglia E."/>
            <person name="Haridas S."/>
            <person name="Andreopoulos W."/>
            <person name="Labutti K."/>
            <person name="Pangilinan J."/>
            <person name="Floch G.L."/>
            <person name="Makela M.R."/>
            <person name="Henrissat B."/>
            <person name="Grigoriev I.V."/>
            <person name="Crouch J.A."/>
            <person name="De Vries R.P."/>
            <person name="Sukno S.A."/>
            <person name="Thon M.R."/>
        </authorList>
    </citation>
    <scope>NUCLEOTIDE SEQUENCE</scope>
    <source>
        <strain evidence="2">CBS 112980</strain>
    </source>
</reference>
<name>A0AAD8XDT0_GLOAC</name>
<evidence type="ECO:0000256" key="1">
    <source>
        <dbReference type="SAM" id="MobiDB-lite"/>
    </source>
</evidence>
<dbReference type="RefSeq" id="XP_060361073.1">
    <property type="nucleotide sequence ID" value="XM_060514629.1"/>
</dbReference>
<gene>
    <name evidence="2" type="ORF">BDZ83DRAFT_755567</name>
</gene>
<sequence>MGSPHVTSDFEALKRRIAPVLTEVAKPRPAEMAGESGWSPVRSQYGAWAVIGTHEAGGFVYRETVTAIGNKDRVNFVGNVERREANQSDGQHDEDVIMTDAPPTESADGGIVFASRFKELPIDYSDGMDKITCGVAQLSIAPHQTFSHQNTQVGETSEDVEMTNSNW</sequence>
<dbReference type="EMBL" id="JAHMHS010000104">
    <property type="protein sequence ID" value="KAK1718073.1"/>
    <property type="molecule type" value="Genomic_DNA"/>
</dbReference>
<feature type="region of interest" description="Disordered" evidence="1">
    <location>
        <begin position="147"/>
        <end position="167"/>
    </location>
</feature>
<accession>A0AAD8XDT0</accession>
<protein>
    <submittedName>
        <fullName evidence="2">Uncharacterized protein</fullName>
    </submittedName>
</protein>
<proteinExistence type="predicted"/>